<evidence type="ECO:0000313" key="2">
    <source>
        <dbReference type="Proteomes" id="UP000769156"/>
    </source>
</evidence>
<dbReference type="Proteomes" id="UP000769156">
    <property type="component" value="Unassembled WGS sequence"/>
</dbReference>
<protein>
    <submittedName>
        <fullName evidence="1">Uncharacterized protein</fullName>
    </submittedName>
</protein>
<dbReference type="RefSeq" id="WP_076776349.1">
    <property type="nucleotide sequence ID" value="NZ_CALKQL010000044.1"/>
</dbReference>
<accession>A0A921LFN2</accession>
<comment type="caution">
    <text evidence="1">The sequence shown here is derived from an EMBL/GenBank/DDBJ whole genome shotgun (WGS) entry which is preliminary data.</text>
</comment>
<reference evidence="1" key="1">
    <citation type="journal article" date="2021" name="PeerJ">
        <title>Extensive microbial diversity within the chicken gut microbiome revealed by metagenomics and culture.</title>
        <authorList>
            <person name="Gilroy R."/>
            <person name="Ravi A."/>
            <person name="Getino M."/>
            <person name="Pursley I."/>
            <person name="Horton D.L."/>
            <person name="Alikhan N.F."/>
            <person name="Baker D."/>
            <person name="Gharbi K."/>
            <person name="Hall N."/>
            <person name="Watson M."/>
            <person name="Adriaenssens E.M."/>
            <person name="Foster-Nyarko E."/>
            <person name="Jarju S."/>
            <person name="Secka A."/>
            <person name="Antonio M."/>
            <person name="Oren A."/>
            <person name="Chaudhuri R.R."/>
            <person name="La Ragione R."/>
            <person name="Hildebrand F."/>
            <person name="Pallen M.J."/>
        </authorList>
    </citation>
    <scope>NUCLEOTIDE SEQUENCE</scope>
    <source>
        <strain evidence="1">ChiSjej5B23-16112</strain>
    </source>
</reference>
<proteinExistence type="predicted"/>
<dbReference type="EMBL" id="DYVY01000057">
    <property type="protein sequence ID" value="HJF93807.1"/>
    <property type="molecule type" value="Genomic_DNA"/>
</dbReference>
<organism evidence="1 2">
    <name type="scientific">Lachnoclostridium phocaeense</name>
    <dbReference type="NCBI Taxonomy" id="1871021"/>
    <lineage>
        <taxon>Bacteria</taxon>
        <taxon>Bacillati</taxon>
        <taxon>Bacillota</taxon>
        <taxon>Clostridia</taxon>
        <taxon>Lachnospirales</taxon>
        <taxon>Lachnospiraceae</taxon>
    </lineage>
</organism>
<name>A0A921LFN2_9FIRM</name>
<dbReference type="AlphaFoldDB" id="A0A921LFN2"/>
<sequence>MRQERFKMEREGLVEEGQEVEISERSPSTGRYTYLVEPSVAMSGIYRTNDRIKARKGKIAKIEHTQKGFYLVVEVEE</sequence>
<evidence type="ECO:0000313" key="1">
    <source>
        <dbReference type="EMBL" id="HJF93807.1"/>
    </source>
</evidence>
<reference evidence="1" key="2">
    <citation type="submission" date="2021-09" db="EMBL/GenBank/DDBJ databases">
        <authorList>
            <person name="Gilroy R."/>
        </authorList>
    </citation>
    <scope>NUCLEOTIDE SEQUENCE</scope>
    <source>
        <strain evidence="1">ChiSjej5B23-16112</strain>
    </source>
</reference>
<dbReference type="OrthoDB" id="9797770at2"/>
<gene>
    <name evidence="1" type="ORF">K8V82_03345</name>
</gene>